<dbReference type="SUPFAM" id="SSF54373">
    <property type="entry name" value="FAD-linked reductases, C-terminal domain"/>
    <property type="match status" value="1"/>
</dbReference>
<dbReference type="OrthoDB" id="1716816at2759"/>
<evidence type="ECO:0000313" key="7">
    <source>
        <dbReference type="EMBL" id="KAF2706844.1"/>
    </source>
</evidence>
<dbReference type="InterPro" id="IPR050641">
    <property type="entry name" value="RIFMO-like"/>
</dbReference>
<feature type="domain" description="Phenol hydroxylase-like C-terminal dimerisation" evidence="6">
    <location>
        <begin position="408"/>
        <end position="619"/>
    </location>
</feature>
<dbReference type="InterPro" id="IPR036188">
    <property type="entry name" value="FAD/NAD-bd_sf"/>
</dbReference>
<comment type="similarity">
    <text evidence="1">Belongs to the PheA/TfdB FAD monooxygenase family.</text>
</comment>
<dbReference type="Proteomes" id="UP000799428">
    <property type="component" value="Unassembled WGS sequence"/>
</dbReference>
<dbReference type="InterPro" id="IPR038220">
    <property type="entry name" value="PHOX_C_sf"/>
</dbReference>
<evidence type="ECO:0000313" key="8">
    <source>
        <dbReference type="Proteomes" id="UP000799428"/>
    </source>
</evidence>
<feature type="domain" description="FAD-binding" evidence="5">
    <location>
        <begin position="5"/>
        <end position="361"/>
    </location>
</feature>
<protein>
    <recommendedName>
        <fullName evidence="9">Phenol 2-monooxygenase</fullName>
    </recommendedName>
</protein>
<dbReference type="InterPro" id="IPR036249">
    <property type="entry name" value="Thioredoxin-like_sf"/>
</dbReference>
<sequence length="631" mass="70644">MVENYDIVIIGAGPVGLTLSTCLARWGYRIKHIDKRPEPTLTGRADGIQPRSLDLLRNMGLKRKIMEHEPAKVYEVAFWDPSAKGIHRTGTWASCPKFIDARYPFTTLLHQGLIEKVFIEDIEKHGGQIQRPWTITGFQNDGRDPTYPVEVRLAHVDGTLSETVRAKYLFSGEGARSFVRDQLGVKIHHLDPIAHVWGVMDGVVRTDFPDIKMKCTIHSDAGSIMVIPRENNMVRLYIQIASSTDADWNPRKTATPEEVQEHARAIMKPYTITWDRIEWYSVYPIGQGIAEKYTLDERIFMGGDTCHTHSPKAGQGMNTAFLDAVNLAWKIHHVESGFAPRSLLSTYESERKLIAENLLNFDAKYSKLFSTRIPSAGEVAGAASSELVENEFIKTFKASCEFTSGYGVAYNPNTINWGPEHAAQHPLFLSYEKGTTQRTGRILTPATVTRVVDANVVHLEQEIPMNGSYRLYLFAGSPSKTSTALKDLATHIANPLSFYSIFAYKDSNTSKAPDRYHEAHNPHTRFLSLCTIFNAPRSKVYIAEMLPQVFARYRDHVYADDIWDQRVPDARAAAHAKMGLDEESGGVVVVRPDGYVGCVVELVEGKATCEALNMYFSVLTGKTLGEERSAL</sequence>
<evidence type="ECO:0000256" key="4">
    <source>
        <dbReference type="ARBA" id="ARBA00023002"/>
    </source>
</evidence>
<evidence type="ECO:0008006" key="9">
    <source>
        <dbReference type="Google" id="ProtNLM"/>
    </source>
</evidence>
<keyword evidence="8" id="KW-1185">Reference proteome</keyword>
<evidence type="ECO:0000256" key="2">
    <source>
        <dbReference type="ARBA" id="ARBA00022630"/>
    </source>
</evidence>
<keyword evidence="4" id="KW-0560">Oxidoreductase</keyword>
<dbReference type="Gene3D" id="3.40.30.20">
    <property type="match status" value="1"/>
</dbReference>
<dbReference type="GO" id="GO:0016709">
    <property type="term" value="F:oxidoreductase activity, acting on paired donors, with incorporation or reduction of molecular oxygen, NAD(P)H as one donor, and incorporation of one atom of oxygen"/>
    <property type="evidence" value="ECO:0007669"/>
    <property type="project" value="UniProtKB-ARBA"/>
</dbReference>
<dbReference type="Gene3D" id="3.30.9.10">
    <property type="entry name" value="D-Amino Acid Oxidase, subunit A, domain 2"/>
    <property type="match status" value="1"/>
</dbReference>
<proteinExistence type="inferred from homology"/>
<dbReference type="InterPro" id="IPR002938">
    <property type="entry name" value="FAD-bd"/>
</dbReference>
<evidence type="ECO:0000259" key="5">
    <source>
        <dbReference type="Pfam" id="PF01494"/>
    </source>
</evidence>
<evidence type="ECO:0000259" key="6">
    <source>
        <dbReference type="Pfam" id="PF07976"/>
    </source>
</evidence>
<dbReference type="SUPFAM" id="SSF52833">
    <property type="entry name" value="Thioredoxin-like"/>
    <property type="match status" value="1"/>
</dbReference>
<dbReference type="Pfam" id="PF01494">
    <property type="entry name" value="FAD_binding_3"/>
    <property type="match status" value="1"/>
</dbReference>
<evidence type="ECO:0000256" key="3">
    <source>
        <dbReference type="ARBA" id="ARBA00022827"/>
    </source>
</evidence>
<gene>
    <name evidence="7" type="ORF">K504DRAFT_504934</name>
</gene>
<dbReference type="GO" id="GO:0071949">
    <property type="term" value="F:FAD binding"/>
    <property type="evidence" value="ECO:0007669"/>
    <property type="project" value="InterPro"/>
</dbReference>
<dbReference type="Pfam" id="PF07976">
    <property type="entry name" value="Phe_hydrox_dim"/>
    <property type="match status" value="1"/>
</dbReference>
<name>A0A6G1K1W7_9PLEO</name>
<organism evidence="7 8">
    <name type="scientific">Pleomassaria siparia CBS 279.74</name>
    <dbReference type="NCBI Taxonomy" id="1314801"/>
    <lineage>
        <taxon>Eukaryota</taxon>
        <taxon>Fungi</taxon>
        <taxon>Dikarya</taxon>
        <taxon>Ascomycota</taxon>
        <taxon>Pezizomycotina</taxon>
        <taxon>Dothideomycetes</taxon>
        <taxon>Pleosporomycetidae</taxon>
        <taxon>Pleosporales</taxon>
        <taxon>Pleomassariaceae</taxon>
        <taxon>Pleomassaria</taxon>
    </lineage>
</organism>
<keyword evidence="2" id="KW-0285">Flavoprotein</keyword>
<dbReference type="PANTHER" id="PTHR43004:SF7">
    <property type="entry name" value="P-HYDROXYBENZOATE-M-HYDROXYLASE"/>
    <property type="match status" value="1"/>
</dbReference>
<dbReference type="AlphaFoldDB" id="A0A6G1K1W7"/>
<dbReference type="CDD" id="cd02979">
    <property type="entry name" value="PHOX_C"/>
    <property type="match status" value="1"/>
</dbReference>
<dbReference type="PRINTS" id="PR00420">
    <property type="entry name" value="RNGMNOXGNASE"/>
</dbReference>
<dbReference type="Gene3D" id="3.50.50.60">
    <property type="entry name" value="FAD/NAD(P)-binding domain"/>
    <property type="match status" value="1"/>
</dbReference>
<keyword evidence="3" id="KW-0274">FAD</keyword>
<dbReference type="SUPFAM" id="SSF51905">
    <property type="entry name" value="FAD/NAD(P)-binding domain"/>
    <property type="match status" value="1"/>
</dbReference>
<dbReference type="InterPro" id="IPR012941">
    <property type="entry name" value="Phe_hydrox_C_dim_dom"/>
</dbReference>
<reference evidence="7" key="1">
    <citation type="journal article" date="2020" name="Stud. Mycol.">
        <title>101 Dothideomycetes genomes: a test case for predicting lifestyles and emergence of pathogens.</title>
        <authorList>
            <person name="Haridas S."/>
            <person name="Albert R."/>
            <person name="Binder M."/>
            <person name="Bloem J."/>
            <person name="Labutti K."/>
            <person name="Salamov A."/>
            <person name="Andreopoulos B."/>
            <person name="Baker S."/>
            <person name="Barry K."/>
            <person name="Bills G."/>
            <person name="Bluhm B."/>
            <person name="Cannon C."/>
            <person name="Castanera R."/>
            <person name="Culley D."/>
            <person name="Daum C."/>
            <person name="Ezra D."/>
            <person name="Gonzalez J."/>
            <person name="Henrissat B."/>
            <person name="Kuo A."/>
            <person name="Liang C."/>
            <person name="Lipzen A."/>
            <person name="Lutzoni F."/>
            <person name="Magnuson J."/>
            <person name="Mondo S."/>
            <person name="Nolan M."/>
            <person name="Ohm R."/>
            <person name="Pangilinan J."/>
            <person name="Park H.-J."/>
            <person name="Ramirez L."/>
            <person name="Alfaro M."/>
            <person name="Sun H."/>
            <person name="Tritt A."/>
            <person name="Yoshinaga Y."/>
            <person name="Zwiers L.-H."/>
            <person name="Turgeon B."/>
            <person name="Goodwin S."/>
            <person name="Spatafora J."/>
            <person name="Crous P."/>
            <person name="Grigoriev I."/>
        </authorList>
    </citation>
    <scope>NUCLEOTIDE SEQUENCE</scope>
    <source>
        <strain evidence="7">CBS 279.74</strain>
    </source>
</reference>
<dbReference type="EMBL" id="MU005775">
    <property type="protein sequence ID" value="KAF2706844.1"/>
    <property type="molecule type" value="Genomic_DNA"/>
</dbReference>
<accession>A0A6G1K1W7</accession>
<dbReference type="PANTHER" id="PTHR43004">
    <property type="entry name" value="TRK SYSTEM POTASSIUM UPTAKE PROTEIN"/>
    <property type="match status" value="1"/>
</dbReference>
<evidence type="ECO:0000256" key="1">
    <source>
        <dbReference type="ARBA" id="ARBA00007801"/>
    </source>
</evidence>